<evidence type="ECO:0000256" key="7">
    <source>
        <dbReference type="ARBA" id="ARBA00022889"/>
    </source>
</evidence>
<organism evidence="17 18">
    <name type="scientific">Strongylocentrotus purpuratus</name>
    <name type="common">Purple sea urchin</name>
    <dbReference type="NCBI Taxonomy" id="7668"/>
    <lineage>
        <taxon>Eukaryota</taxon>
        <taxon>Metazoa</taxon>
        <taxon>Echinodermata</taxon>
        <taxon>Eleutherozoa</taxon>
        <taxon>Echinozoa</taxon>
        <taxon>Echinoidea</taxon>
        <taxon>Euechinoidea</taxon>
        <taxon>Echinacea</taxon>
        <taxon>Camarodonta</taxon>
        <taxon>Echinidea</taxon>
        <taxon>Strongylocentrotidae</taxon>
        <taxon>Strongylocentrotus</taxon>
    </lineage>
</organism>
<evidence type="ECO:0000256" key="14">
    <source>
        <dbReference type="SAM" id="Phobius"/>
    </source>
</evidence>
<keyword evidence="7" id="KW-0130">Cell adhesion</keyword>
<feature type="chain" id="PRO_5029899332" description="Protocadherin-20" evidence="15">
    <location>
        <begin position="25"/>
        <end position="1326"/>
    </location>
</feature>
<keyword evidence="18" id="KW-1185">Reference proteome</keyword>
<evidence type="ECO:0000256" key="11">
    <source>
        <dbReference type="ARBA" id="ARBA00072296"/>
    </source>
</evidence>
<dbReference type="Proteomes" id="UP000007110">
    <property type="component" value="Unassembled WGS sequence"/>
</dbReference>
<feature type="transmembrane region" description="Helical" evidence="14">
    <location>
        <begin position="804"/>
        <end position="827"/>
    </location>
</feature>
<feature type="domain" description="Cadherin" evidence="16">
    <location>
        <begin position="23"/>
        <end position="129"/>
    </location>
</feature>
<evidence type="ECO:0000256" key="10">
    <source>
        <dbReference type="ARBA" id="ARBA00023180"/>
    </source>
</evidence>
<sequence length="1326" mass="143569">MTPLRILAPLLIETFFLWMSVVSARDIFYDIDEGVGPGTVIGNVADDLAITIDANTEFSMLGVPNETAYVSLDSQTGELTTVLDLDREELCPGSSALCEIEVNAIELGTREVITVKVTINDINDHAPEFRDDLTNMSIPESVVPGTRFPLSTASDEDIGENAIQGYRLSDEYAETFGLVQNEFPGGLIIIQLEVIGSLDRENKDNYVMTLYADDGGDPVLSGVTTLNVTVLDSDDHSPVFDRTSYQVSVAENIGVGQHIIQVRASDPDTGTNGQIIYDFGGSVSAKIIELFEIDSESGWLSVKSDLDFEDESSHQVSIRATNNVPNPLPDFTTVTVNLIDVNDNKPRLTISALGDGGRFKHIAENSPEDVDVAYVRVTDMDTGVNGQAILTLEDDFGHFYLESFREGQYFLKTAGVLDREDIDFYNITILAEDRGSPVLSSRRRFAVFVDDENDNSPIFSSSVYHATISENNEPGHRVATVQAIDKDELENGEVVYSLLDDKDGSFGIHPFNGVLTANVSLDREDGESIDLMIRACDRGQPQGCSDVPLTVRVLDMNDNGPTFGGDLIEMRIDENKPIGTIVGRAIATDADEGDNGRLRYSILTDAVFRIDEDSGRIYSTAELDREIQELYHFTVRAVDDGLSPKTATATVVVTVNDGNDHSPEFTVPSANNDIRFIPVSADPGLHIMTVESEDEDKDENAAVSYSISHGNAYGAFGIQANGQVVTAQDLEPKWEGVHDITIRATDGGNPSASSTAVLRVVISNEGFKRSLPPANFTALFNLTIDYYLNLGNNAASSRGILNDWPMIVIISLAGCAVILVIVFLLVAARCRTKNREQGKYIVPSGEELFATRQAAKPADNSGKTSDTDSGLTSTASSSSNIPSKNIRKWRAQQDRDRDSMGSSNPGSTTNLGTMPPGITGVANVDLRLGNRQMTTFGSNSDLHSESIASITSARRTPDPDAEVQRLLRKLRRDSEDRNSEGGSGSSYDSGHGGEPEIERESGYRTNLSSADGSSRRSASYPRIAALAAQNINNTQTPSGGHRHSYMASPHCTPECLTLGHSDECWMPNPASISKSKTVHFSKHDDNRSSGGSYRSYHSNADRPPATSPKPPNPAIAFGNVSKVTPKPKPIPNGSTTAGLGQQPPATRDLNGYYGNNPAVIVEDERNGNAMPLTPIREHPFERRSSQDAPSLVVTKHSPDKYKNNNDVDRNGDVRYRNDLNRGHINGVNPLHRNSMNGTTPNGSTPNGGQLNGIQNSRSNNSRNSSGDSHISSEDSADTYSGSSAASSEMKPVRYSPDEVEAVLEKCGGDRSAGVSADGDRMYTDWV</sequence>
<feature type="compositionally biased region" description="Low complexity" evidence="13">
    <location>
        <begin position="1255"/>
        <end position="1269"/>
    </location>
</feature>
<keyword evidence="8 14" id="KW-1133">Transmembrane helix</keyword>
<dbReference type="GO" id="GO:0007155">
    <property type="term" value="P:cell adhesion"/>
    <property type="evidence" value="ECO:0000318"/>
    <property type="project" value="GO_Central"/>
</dbReference>
<dbReference type="FunFam" id="2.60.40.60:FF:000036">
    <property type="entry name" value="Protocadherin 9"/>
    <property type="match status" value="1"/>
</dbReference>
<dbReference type="InterPro" id="IPR015919">
    <property type="entry name" value="Cadherin-like_sf"/>
</dbReference>
<keyword evidence="9 14" id="KW-0472">Membrane</keyword>
<dbReference type="Gene3D" id="2.60.40.60">
    <property type="entry name" value="Cadherins"/>
    <property type="match status" value="7"/>
</dbReference>
<feature type="signal peptide" evidence="15">
    <location>
        <begin position="1"/>
        <end position="24"/>
    </location>
</feature>
<dbReference type="OMA" id="VPRSGCH"/>
<evidence type="ECO:0000256" key="1">
    <source>
        <dbReference type="ARBA" id="ARBA00004251"/>
    </source>
</evidence>
<dbReference type="FunFam" id="2.60.40.60:FF:000193">
    <property type="entry name" value="Protocadherin 12"/>
    <property type="match status" value="1"/>
</dbReference>
<dbReference type="InParanoid" id="A0A7M7TGL4"/>
<dbReference type="FunFam" id="2.60.40.60:FF:000005">
    <property type="entry name" value="Protocadherin 9"/>
    <property type="match status" value="1"/>
</dbReference>
<feature type="region of interest" description="Disordered" evidence="13">
    <location>
        <begin position="1076"/>
        <end position="1147"/>
    </location>
</feature>
<name>A0A7M7TGL4_STRPU</name>
<protein>
    <recommendedName>
        <fullName evidence="11">Protocadherin-20</fullName>
    </recommendedName>
</protein>
<dbReference type="GO" id="GO:0005886">
    <property type="term" value="C:plasma membrane"/>
    <property type="evidence" value="ECO:0000318"/>
    <property type="project" value="GO_Central"/>
</dbReference>
<feature type="region of interest" description="Disordered" evidence="13">
    <location>
        <begin position="969"/>
        <end position="1018"/>
    </location>
</feature>
<dbReference type="FunCoup" id="A0A7M7TGL4">
    <property type="interactions" value="709"/>
</dbReference>
<feature type="domain" description="Cadherin" evidence="16">
    <location>
        <begin position="362"/>
        <end position="459"/>
    </location>
</feature>
<dbReference type="GO" id="GO:0050839">
    <property type="term" value="F:cell adhesion molecule binding"/>
    <property type="evidence" value="ECO:0000318"/>
    <property type="project" value="GO_Central"/>
</dbReference>
<dbReference type="RefSeq" id="XP_787157.2">
    <property type="nucleotide sequence ID" value="XM_782064.4"/>
</dbReference>
<dbReference type="PANTHER" id="PTHR24028">
    <property type="entry name" value="CADHERIN-87A"/>
    <property type="match status" value="1"/>
</dbReference>
<evidence type="ECO:0000256" key="2">
    <source>
        <dbReference type="ARBA" id="ARBA00022475"/>
    </source>
</evidence>
<keyword evidence="4 15" id="KW-0732">Signal</keyword>
<keyword evidence="5" id="KW-0677">Repeat</keyword>
<feature type="domain" description="Cadherin" evidence="16">
    <location>
        <begin position="241"/>
        <end position="348"/>
    </location>
</feature>
<feature type="compositionally biased region" description="Low complexity" evidence="13">
    <location>
        <begin position="1236"/>
        <end position="1248"/>
    </location>
</feature>
<dbReference type="PROSITE" id="PS00232">
    <property type="entry name" value="CADHERIN_1"/>
    <property type="match status" value="3"/>
</dbReference>
<keyword evidence="3 14" id="KW-0812">Transmembrane</keyword>
<feature type="compositionally biased region" description="Low complexity" evidence="13">
    <location>
        <begin position="1008"/>
        <end position="1018"/>
    </location>
</feature>
<dbReference type="GeneID" id="582093"/>
<reference evidence="17" key="2">
    <citation type="submission" date="2021-01" db="UniProtKB">
        <authorList>
            <consortium name="EnsemblMetazoa"/>
        </authorList>
    </citation>
    <scope>IDENTIFICATION</scope>
</reference>
<feature type="domain" description="Cadherin" evidence="16">
    <location>
        <begin position="460"/>
        <end position="563"/>
    </location>
</feature>
<dbReference type="PRINTS" id="PR00205">
    <property type="entry name" value="CADHERIN"/>
</dbReference>
<feature type="region of interest" description="Disordered" evidence="13">
    <location>
        <begin position="1178"/>
        <end position="1326"/>
    </location>
</feature>
<dbReference type="SMART" id="SM00112">
    <property type="entry name" value="CA"/>
    <property type="match status" value="7"/>
</dbReference>
<evidence type="ECO:0000256" key="6">
    <source>
        <dbReference type="ARBA" id="ARBA00022837"/>
    </source>
</evidence>
<proteinExistence type="predicted"/>
<evidence type="ECO:0000313" key="17">
    <source>
        <dbReference type="EnsemblMetazoa" id="XP_787157"/>
    </source>
</evidence>
<dbReference type="InterPro" id="IPR050174">
    <property type="entry name" value="Protocadherin/Cadherin-CA"/>
</dbReference>
<evidence type="ECO:0000256" key="15">
    <source>
        <dbReference type="SAM" id="SignalP"/>
    </source>
</evidence>
<dbReference type="InterPro" id="IPR002126">
    <property type="entry name" value="Cadherin-like_dom"/>
</dbReference>
<evidence type="ECO:0000256" key="13">
    <source>
        <dbReference type="SAM" id="MobiDB-lite"/>
    </source>
</evidence>
<dbReference type="Pfam" id="PF08266">
    <property type="entry name" value="Cadherin_2"/>
    <property type="match status" value="1"/>
</dbReference>
<feature type="domain" description="Cadherin" evidence="16">
    <location>
        <begin position="677"/>
        <end position="775"/>
    </location>
</feature>
<feature type="domain" description="Cadherin" evidence="16">
    <location>
        <begin position="130"/>
        <end position="240"/>
    </location>
</feature>
<feature type="compositionally biased region" description="Basic and acidic residues" evidence="13">
    <location>
        <begin position="991"/>
        <end position="1002"/>
    </location>
</feature>
<dbReference type="PANTHER" id="PTHR24028:SF146">
    <property type="entry name" value="CADHERIN 96CB, ISOFORM D-RELATED"/>
    <property type="match status" value="1"/>
</dbReference>
<evidence type="ECO:0000256" key="8">
    <source>
        <dbReference type="ARBA" id="ARBA00022989"/>
    </source>
</evidence>
<comment type="subcellular location">
    <subcellularLocation>
        <location evidence="1">Cell membrane</location>
        <topology evidence="1">Single-pass type I membrane protein</topology>
    </subcellularLocation>
</comment>
<dbReference type="PROSITE" id="PS50268">
    <property type="entry name" value="CADHERIN_2"/>
    <property type="match status" value="7"/>
</dbReference>
<dbReference type="FunFam" id="2.60.40.60:FF:000428">
    <property type="entry name" value="Protocadherin 20"/>
    <property type="match status" value="1"/>
</dbReference>
<evidence type="ECO:0000256" key="12">
    <source>
        <dbReference type="PROSITE-ProRule" id="PRU00043"/>
    </source>
</evidence>
<dbReference type="OrthoDB" id="6252479at2759"/>
<dbReference type="GO" id="GO:0005509">
    <property type="term" value="F:calcium ion binding"/>
    <property type="evidence" value="ECO:0007669"/>
    <property type="project" value="UniProtKB-UniRule"/>
</dbReference>
<evidence type="ECO:0000256" key="3">
    <source>
        <dbReference type="ARBA" id="ARBA00022692"/>
    </source>
</evidence>
<evidence type="ECO:0000256" key="4">
    <source>
        <dbReference type="ARBA" id="ARBA00022729"/>
    </source>
</evidence>
<accession>A0A7M7TGL4</accession>
<keyword evidence="6 12" id="KW-0106">Calcium</keyword>
<feature type="compositionally biased region" description="Polar residues" evidence="13">
    <location>
        <begin position="900"/>
        <end position="912"/>
    </location>
</feature>
<feature type="region of interest" description="Disordered" evidence="13">
    <location>
        <begin position="852"/>
        <end position="918"/>
    </location>
</feature>
<dbReference type="GO" id="GO:0007156">
    <property type="term" value="P:homophilic cell adhesion via plasma membrane adhesion molecules"/>
    <property type="evidence" value="ECO:0007669"/>
    <property type="project" value="InterPro"/>
</dbReference>
<evidence type="ECO:0000256" key="9">
    <source>
        <dbReference type="ARBA" id="ARBA00023136"/>
    </source>
</evidence>
<feature type="domain" description="Cadherin" evidence="16">
    <location>
        <begin position="569"/>
        <end position="665"/>
    </location>
</feature>
<dbReference type="InterPro" id="IPR020894">
    <property type="entry name" value="Cadherin_CS"/>
</dbReference>
<feature type="compositionally biased region" description="Polar residues" evidence="13">
    <location>
        <begin position="1277"/>
        <end position="1286"/>
    </location>
</feature>
<reference evidence="18" key="1">
    <citation type="submission" date="2015-02" db="EMBL/GenBank/DDBJ databases">
        <title>Genome sequencing for Strongylocentrotus purpuratus.</title>
        <authorList>
            <person name="Murali S."/>
            <person name="Liu Y."/>
            <person name="Vee V."/>
            <person name="English A."/>
            <person name="Wang M."/>
            <person name="Skinner E."/>
            <person name="Han Y."/>
            <person name="Muzny D.M."/>
            <person name="Worley K.C."/>
            <person name="Gibbs R.A."/>
        </authorList>
    </citation>
    <scope>NUCLEOTIDE SEQUENCE</scope>
</reference>
<keyword evidence="10" id="KW-0325">Glycoprotein</keyword>
<feature type="compositionally biased region" description="Basic and acidic residues" evidence="13">
    <location>
        <begin position="1317"/>
        <end position="1326"/>
    </location>
</feature>
<dbReference type="EnsemblMetazoa" id="XM_782064">
    <property type="protein sequence ID" value="XP_787157"/>
    <property type="gene ID" value="LOC582093"/>
</dbReference>
<evidence type="ECO:0000256" key="5">
    <source>
        <dbReference type="ARBA" id="ARBA00022737"/>
    </source>
</evidence>
<evidence type="ECO:0000313" key="18">
    <source>
        <dbReference type="Proteomes" id="UP000007110"/>
    </source>
</evidence>
<dbReference type="InterPro" id="IPR013164">
    <property type="entry name" value="Cadherin_N"/>
</dbReference>
<dbReference type="FunFam" id="2.60.40.60:FF:000002">
    <property type="entry name" value="Protocadherin alpha 2"/>
    <property type="match status" value="1"/>
</dbReference>
<feature type="compositionally biased region" description="Low complexity" evidence="13">
    <location>
        <begin position="1088"/>
        <end position="1098"/>
    </location>
</feature>
<dbReference type="Pfam" id="PF00028">
    <property type="entry name" value="Cadherin"/>
    <property type="match status" value="6"/>
</dbReference>
<dbReference type="CDD" id="cd11304">
    <property type="entry name" value="Cadherin_repeat"/>
    <property type="match status" value="7"/>
</dbReference>
<feature type="compositionally biased region" description="Low complexity" evidence="13">
    <location>
        <begin position="861"/>
        <end position="879"/>
    </location>
</feature>
<dbReference type="SUPFAM" id="SSF49313">
    <property type="entry name" value="Cadherin-like"/>
    <property type="match status" value="7"/>
</dbReference>
<dbReference type="KEGG" id="spu:582093"/>
<keyword evidence="2" id="KW-1003">Cell membrane</keyword>
<feature type="compositionally biased region" description="Basic and acidic residues" evidence="13">
    <location>
        <begin position="1196"/>
        <end position="1221"/>
    </location>
</feature>
<dbReference type="FunFam" id="2.60.40.60:FF:000007">
    <property type="entry name" value="Protocadherin alpha 2"/>
    <property type="match status" value="1"/>
</dbReference>
<evidence type="ECO:0000259" key="16">
    <source>
        <dbReference type="PROSITE" id="PS50268"/>
    </source>
</evidence>